<protein>
    <submittedName>
        <fullName evidence="2">Uncharacterized protein</fullName>
    </submittedName>
</protein>
<accession>A0A1Y2I2P4</accession>
<feature type="compositionally biased region" description="Acidic residues" evidence="1">
    <location>
        <begin position="72"/>
        <end position="81"/>
    </location>
</feature>
<dbReference type="AlphaFoldDB" id="A0A1Y2I2P4"/>
<feature type="region of interest" description="Disordered" evidence="1">
    <location>
        <begin position="133"/>
        <end position="172"/>
    </location>
</feature>
<feature type="region of interest" description="Disordered" evidence="1">
    <location>
        <begin position="1"/>
        <end position="24"/>
    </location>
</feature>
<dbReference type="EMBL" id="MCFL01000002">
    <property type="protein sequence ID" value="ORZ41130.1"/>
    <property type="molecule type" value="Genomic_DNA"/>
</dbReference>
<evidence type="ECO:0000256" key="1">
    <source>
        <dbReference type="SAM" id="MobiDB-lite"/>
    </source>
</evidence>
<evidence type="ECO:0000313" key="2">
    <source>
        <dbReference type="EMBL" id="ORZ41130.1"/>
    </source>
</evidence>
<name>A0A1Y2I2P4_9FUNG</name>
<dbReference type="Proteomes" id="UP000193411">
    <property type="component" value="Unassembled WGS sequence"/>
</dbReference>
<organism evidence="2 3">
    <name type="scientific">Catenaria anguillulae PL171</name>
    <dbReference type="NCBI Taxonomy" id="765915"/>
    <lineage>
        <taxon>Eukaryota</taxon>
        <taxon>Fungi</taxon>
        <taxon>Fungi incertae sedis</taxon>
        <taxon>Blastocladiomycota</taxon>
        <taxon>Blastocladiomycetes</taxon>
        <taxon>Blastocladiales</taxon>
        <taxon>Catenariaceae</taxon>
        <taxon>Catenaria</taxon>
    </lineage>
</organism>
<evidence type="ECO:0000313" key="3">
    <source>
        <dbReference type="Proteomes" id="UP000193411"/>
    </source>
</evidence>
<comment type="caution">
    <text evidence="2">The sequence shown here is derived from an EMBL/GenBank/DDBJ whole genome shotgun (WGS) entry which is preliminary data.</text>
</comment>
<feature type="region of interest" description="Disordered" evidence="1">
    <location>
        <begin position="58"/>
        <end position="116"/>
    </location>
</feature>
<keyword evidence="3" id="KW-1185">Reference proteome</keyword>
<proteinExistence type="predicted"/>
<reference evidence="2 3" key="1">
    <citation type="submission" date="2016-07" db="EMBL/GenBank/DDBJ databases">
        <title>Pervasive Adenine N6-methylation of Active Genes in Fungi.</title>
        <authorList>
            <consortium name="DOE Joint Genome Institute"/>
            <person name="Mondo S.J."/>
            <person name="Dannebaum R.O."/>
            <person name="Kuo R.C."/>
            <person name="Labutti K."/>
            <person name="Haridas S."/>
            <person name="Kuo A."/>
            <person name="Salamov A."/>
            <person name="Ahrendt S.R."/>
            <person name="Lipzen A."/>
            <person name="Sullivan W."/>
            <person name="Andreopoulos W.B."/>
            <person name="Clum A."/>
            <person name="Lindquist E."/>
            <person name="Daum C."/>
            <person name="Ramamoorthy G.K."/>
            <person name="Gryganskyi A."/>
            <person name="Culley D."/>
            <person name="Magnuson J.K."/>
            <person name="James T.Y."/>
            <person name="O'Malley M.A."/>
            <person name="Stajich J.E."/>
            <person name="Spatafora J.W."/>
            <person name="Visel A."/>
            <person name="Grigoriev I.V."/>
        </authorList>
    </citation>
    <scope>NUCLEOTIDE SEQUENCE [LARGE SCALE GENOMIC DNA]</scope>
    <source>
        <strain evidence="2 3">PL171</strain>
    </source>
</reference>
<sequence length="239" mass="26220">MLRKPKASATVDPTNDPALPAAPQAALHQEQCKTCPKQLVSSRSKTLTIATHEVCKEHITACPVTYQPPKPEEEESDETEEAASREPAPVELSRKRKTSAVLESEKRAKLPKNSAARKELAATIAATATGARRHAKLASSPSTPTQTETIVIPSSPDSGVLLSPPNPQPRMPNLGCRLARKNPRPPRPPLQALPRSRLSRRRLLALTRRPSQSPTWTTPWHGWMRNQSTRWVGLSTLSN</sequence>
<gene>
    <name evidence="2" type="ORF">BCR44DRAFT_250974</name>
</gene>
<feature type="compositionally biased region" description="Polar residues" evidence="1">
    <location>
        <begin position="139"/>
        <end position="149"/>
    </location>
</feature>